<dbReference type="PANTHER" id="PTHR16840:SF3">
    <property type="entry name" value="GROWTH ARREST-SPECIFIC PROTEIN 1"/>
    <property type="match status" value="1"/>
</dbReference>
<dbReference type="GO" id="GO:0051726">
    <property type="term" value="P:regulation of cell cycle"/>
    <property type="evidence" value="ECO:0007669"/>
    <property type="project" value="InterPro"/>
</dbReference>
<evidence type="ECO:0000313" key="1">
    <source>
        <dbReference type="EMBL" id="OWA50892.1"/>
    </source>
</evidence>
<dbReference type="EMBL" id="MTYJ01000207">
    <property type="protein sequence ID" value="OWA50892.1"/>
    <property type="molecule type" value="Genomic_DNA"/>
</dbReference>
<comment type="caution">
    <text evidence="1">The sequence shown here is derived from an EMBL/GenBank/DDBJ whole genome shotgun (WGS) entry which is preliminary data.</text>
</comment>
<dbReference type="Proteomes" id="UP000192578">
    <property type="component" value="Unassembled WGS sequence"/>
</dbReference>
<evidence type="ECO:0008006" key="3">
    <source>
        <dbReference type="Google" id="ProtNLM"/>
    </source>
</evidence>
<sequence>MVGRARGDGSSMVVVRMRNYLFLTVWMGVVGYDGGGGRKLSMVSAADPETVTACKEAQNECQISHNCGLQYHSVLIRCQPNPETPNGTCTESCRTSLRNLERGTKEGRLFVHCDCPGTNVQDLIYCQNHNSLFSCLPKDDPPNPSEDAPATACNDARRSCESDWICREALHYYEVVCERFFRDSSPDECPSGQCLDSLRILKRQQYAKALNGCLCDDVTASPRTVYCFQVDAIPGCQPILVSNTGRPFVSVSVQRSVGSALVTRPRLANRRYSARPTVQPSLSVQPSNCRCWSDRRCRSNRPTVFVGPTVVVGPTVQPSLRV</sequence>
<gene>
    <name evidence="1" type="ORF">BV898_15395</name>
</gene>
<dbReference type="PANTHER" id="PTHR16840">
    <property type="entry name" value="GROWTH ARREST-SPECIFIC PROTEIN 1"/>
    <property type="match status" value="1"/>
</dbReference>
<accession>A0A9X6NAX0</accession>
<evidence type="ECO:0000313" key="2">
    <source>
        <dbReference type="Proteomes" id="UP000192578"/>
    </source>
</evidence>
<organism evidence="1 2">
    <name type="scientific">Hypsibius exemplaris</name>
    <name type="common">Freshwater tardigrade</name>
    <dbReference type="NCBI Taxonomy" id="2072580"/>
    <lineage>
        <taxon>Eukaryota</taxon>
        <taxon>Metazoa</taxon>
        <taxon>Ecdysozoa</taxon>
        <taxon>Tardigrada</taxon>
        <taxon>Eutardigrada</taxon>
        <taxon>Parachela</taxon>
        <taxon>Hypsibioidea</taxon>
        <taxon>Hypsibiidae</taxon>
        <taxon>Hypsibius</taxon>
    </lineage>
</organism>
<reference evidence="2" key="1">
    <citation type="submission" date="2017-01" db="EMBL/GenBank/DDBJ databases">
        <title>Comparative genomics of anhydrobiosis in the tardigrade Hypsibius dujardini.</title>
        <authorList>
            <person name="Yoshida Y."/>
            <person name="Koutsovoulos G."/>
            <person name="Laetsch D."/>
            <person name="Stevens L."/>
            <person name="Kumar S."/>
            <person name="Horikawa D."/>
            <person name="Ishino K."/>
            <person name="Komine S."/>
            <person name="Tomita M."/>
            <person name="Blaxter M."/>
            <person name="Arakawa K."/>
        </authorList>
    </citation>
    <scope>NUCLEOTIDE SEQUENCE [LARGE SCALE GENOMIC DNA]</scope>
    <source>
        <strain evidence="2">Z151</strain>
    </source>
</reference>
<proteinExistence type="predicted"/>
<dbReference type="OrthoDB" id="5950623at2759"/>
<dbReference type="AlphaFoldDB" id="A0A9X6NAX0"/>
<keyword evidence="2" id="KW-1185">Reference proteome</keyword>
<name>A0A9X6NAX0_HYPEX</name>
<protein>
    <recommendedName>
        <fullName evidence="3">GDNF/GAS1 domain-containing protein</fullName>
    </recommendedName>
</protein>
<dbReference type="InterPro" id="IPR039596">
    <property type="entry name" value="GAS1"/>
</dbReference>